<dbReference type="EMBL" id="CATKSN020000265">
    <property type="protein sequence ID" value="CAI9149371.1"/>
    <property type="molecule type" value="Genomic_DNA"/>
</dbReference>
<feature type="compositionally biased region" description="Basic residues" evidence="1">
    <location>
        <begin position="187"/>
        <end position="200"/>
    </location>
</feature>
<feature type="region of interest" description="Disordered" evidence="1">
    <location>
        <begin position="76"/>
        <end position="270"/>
    </location>
</feature>
<feature type="compositionally biased region" description="Low complexity" evidence="1">
    <location>
        <begin position="225"/>
        <end position="247"/>
    </location>
</feature>
<sequence length="270" mass="31412">MRLCLRIFAASLQKYGSQEPHYFIRLMVVQAMVGHEHNSQGDAPVNVINTDSNRPTPHVGIRCFAVVLFGERGHDTDTVDCDTDESETPASTQMSRREAAIAARKPTDRWRDLPDPEHAHEQAKQFPLRPPFPQQEAHGRLVSQDEHLARIEDDQVKRKQVQKPQQRREASLGCVTKRDPPDLKTTQRQKHSQSKEKRQKQQQQQQRGGRQKDLEHQVERRDTGQQKQQQQQPRQQHQPRQWEQQQQRKTRHVERNPSAGKVAANKTLQE</sequence>
<keyword evidence="3" id="KW-1185">Reference proteome</keyword>
<evidence type="ECO:0000313" key="2">
    <source>
        <dbReference type="EMBL" id="CAI9149371.1"/>
    </source>
</evidence>
<evidence type="ECO:0000256" key="1">
    <source>
        <dbReference type="SAM" id="MobiDB-lite"/>
    </source>
</evidence>
<dbReference type="Proteomes" id="UP001176941">
    <property type="component" value="Unassembled WGS sequence"/>
</dbReference>
<proteinExistence type="predicted"/>
<comment type="caution">
    <text evidence="2">The sequence shown here is derived from an EMBL/GenBank/DDBJ whole genome shotgun (WGS) entry which is preliminary data.</text>
</comment>
<reference evidence="2" key="1">
    <citation type="submission" date="2023-04" db="EMBL/GenBank/DDBJ databases">
        <authorList>
            <consortium name="ELIXIR-Norway"/>
        </authorList>
    </citation>
    <scope>NUCLEOTIDE SEQUENCE [LARGE SCALE GENOMIC DNA]</scope>
</reference>
<feature type="compositionally biased region" description="Basic and acidic residues" evidence="1">
    <location>
        <begin position="166"/>
        <end position="182"/>
    </location>
</feature>
<name>A0ABN8XP62_RANTA</name>
<feature type="compositionally biased region" description="Basic and acidic residues" evidence="1">
    <location>
        <begin position="137"/>
        <end position="157"/>
    </location>
</feature>
<organism evidence="2 3">
    <name type="scientific">Rangifer tarandus platyrhynchus</name>
    <name type="common">Svalbard reindeer</name>
    <dbReference type="NCBI Taxonomy" id="3082113"/>
    <lineage>
        <taxon>Eukaryota</taxon>
        <taxon>Metazoa</taxon>
        <taxon>Chordata</taxon>
        <taxon>Craniata</taxon>
        <taxon>Vertebrata</taxon>
        <taxon>Euteleostomi</taxon>
        <taxon>Mammalia</taxon>
        <taxon>Eutheria</taxon>
        <taxon>Laurasiatheria</taxon>
        <taxon>Artiodactyla</taxon>
        <taxon>Ruminantia</taxon>
        <taxon>Pecora</taxon>
        <taxon>Cervidae</taxon>
        <taxon>Odocoileinae</taxon>
        <taxon>Rangifer</taxon>
    </lineage>
</organism>
<gene>
    <name evidence="2" type="ORF">MRATA1EN1_LOCUS30989</name>
</gene>
<protein>
    <submittedName>
        <fullName evidence="2">Uncharacterized protein</fullName>
    </submittedName>
</protein>
<evidence type="ECO:0000313" key="3">
    <source>
        <dbReference type="Proteomes" id="UP001176941"/>
    </source>
</evidence>
<accession>A0ABN8XP62</accession>
<feature type="compositionally biased region" description="Basic and acidic residues" evidence="1">
    <location>
        <begin position="95"/>
        <end position="123"/>
    </location>
</feature>
<feature type="compositionally biased region" description="Acidic residues" evidence="1">
    <location>
        <begin position="78"/>
        <end position="87"/>
    </location>
</feature>
<feature type="compositionally biased region" description="Basic and acidic residues" evidence="1">
    <location>
        <begin position="210"/>
        <end position="224"/>
    </location>
</feature>